<evidence type="ECO:0000313" key="2">
    <source>
        <dbReference type="EMBL" id="MDA5093296.1"/>
    </source>
</evidence>
<feature type="compositionally biased region" description="Basic and acidic residues" evidence="1">
    <location>
        <begin position="206"/>
        <end position="223"/>
    </location>
</feature>
<organism evidence="2 3">
    <name type="scientific">Aliiroseovarius salicola</name>
    <dbReference type="NCBI Taxonomy" id="3009082"/>
    <lineage>
        <taxon>Bacteria</taxon>
        <taxon>Pseudomonadati</taxon>
        <taxon>Pseudomonadota</taxon>
        <taxon>Alphaproteobacteria</taxon>
        <taxon>Rhodobacterales</taxon>
        <taxon>Paracoccaceae</taxon>
        <taxon>Aliiroseovarius</taxon>
    </lineage>
</organism>
<comment type="caution">
    <text evidence="2">The sequence shown here is derived from an EMBL/GenBank/DDBJ whole genome shotgun (WGS) entry which is preliminary data.</text>
</comment>
<dbReference type="EMBL" id="JAQIIO010000002">
    <property type="protein sequence ID" value="MDA5093296.1"/>
    <property type="molecule type" value="Genomic_DNA"/>
</dbReference>
<protein>
    <submittedName>
        <fullName evidence="2">Ferredoxin</fullName>
    </submittedName>
</protein>
<evidence type="ECO:0000313" key="3">
    <source>
        <dbReference type="Proteomes" id="UP001528040"/>
    </source>
</evidence>
<proteinExistence type="predicted"/>
<keyword evidence="3" id="KW-1185">Reference proteome</keyword>
<feature type="region of interest" description="Disordered" evidence="1">
    <location>
        <begin position="204"/>
        <end position="223"/>
    </location>
</feature>
<accession>A0ABT4VYF0</accession>
<gene>
    <name evidence="2" type="ORF">O2N63_04270</name>
</gene>
<name>A0ABT4VYF0_9RHOB</name>
<sequence>MTLEELTQAARAAQLDVFGHVVDGDNTVLLLGPHEPGFWSEFSTSPEYLDGQPDPLDRWSKRVVMGLAMAWGGQALFPSDGPPYPPFFHWAQNSGRAWQSPVTLLVHDRAGLWVSYRGAIRLPFELHALAPAPAPCGSCHAPCKTACPVNALTDQGYDLDRCHAHLDTQDGQDCMTLGCKVRAVCPLSQSYGRLAKQSHFHMKAFHPHDPHSDPDTSRKIELE</sequence>
<dbReference type="Proteomes" id="UP001528040">
    <property type="component" value="Unassembled WGS sequence"/>
</dbReference>
<dbReference type="RefSeq" id="WP_271052995.1">
    <property type="nucleotide sequence ID" value="NZ_JAQIIO010000002.1"/>
</dbReference>
<reference evidence="2 3" key="1">
    <citation type="submission" date="2023-01" db="EMBL/GenBank/DDBJ databases">
        <authorList>
            <person name="Yoon J.-W."/>
        </authorList>
    </citation>
    <scope>NUCLEOTIDE SEQUENCE [LARGE SCALE GENOMIC DNA]</scope>
    <source>
        <strain evidence="2 3">KMU-50</strain>
    </source>
</reference>
<evidence type="ECO:0000256" key="1">
    <source>
        <dbReference type="SAM" id="MobiDB-lite"/>
    </source>
</evidence>